<proteinExistence type="inferred from homology"/>
<dbReference type="PANTHER" id="PTHR43715">
    <property type="entry name" value="GDP-MANNOSE 4,6-DEHYDRATASE"/>
    <property type="match status" value="1"/>
</dbReference>
<keyword evidence="7" id="KW-1185">Reference proteome</keyword>
<dbReference type="Pfam" id="PF16363">
    <property type="entry name" value="GDP_Man_Dehyd"/>
    <property type="match status" value="1"/>
</dbReference>
<evidence type="ECO:0000256" key="2">
    <source>
        <dbReference type="ARBA" id="ARBA00009263"/>
    </source>
</evidence>
<dbReference type="InterPro" id="IPR006368">
    <property type="entry name" value="GDP_Man_deHydtase"/>
</dbReference>
<name>A0A835H0N4_9MAGN</name>
<dbReference type="OrthoDB" id="10253554at2759"/>
<dbReference type="AlphaFoldDB" id="A0A835H0N4"/>
<reference evidence="6 7" key="1">
    <citation type="submission" date="2020-10" db="EMBL/GenBank/DDBJ databases">
        <title>The Coptis chinensis genome and diversification of protoberbering-type alkaloids.</title>
        <authorList>
            <person name="Wang B."/>
            <person name="Shu S."/>
            <person name="Song C."/>
            <person name="Liu Y."/>
        </authorList>
    </citation>
    <scope>NUCLEOTIDE SEQUENCE [LARGE SCALE GENOMIC DNA]</scope>
    <source>
        <strain evidence="6">HL-2020</strain>
        <tissue evidence="6">Leaf</tissue>
    </source>
</reference>
<protein>
    <recommendedName>
        <fullName evidence="3">GDP-mannose 4,6-dehydratase</fullName>
        <ecNumber evidence="3">4.2.1.47</ecNumber>
    </recommendedName>
</protein>
<evidence type="ECO:0000313" key="7">
    <source>
        <dbReference type="Proteomes" id="UP000631114"/>
    </source>
</evidence>
<dbReference type="Gene3D" id="3.40.50.720">
    <property type="entry name" value="NAD(P)-binding Rossmann-like Domain"/>
    <property type="match status" value="1"/>
</dbReference>
<dbReference type="InterPro" id="IPR036291">
    <property type="entry name" value="NAD(P)-bd_dom_sf"/>
</dbReference>
<feature type="domain" description="NAD(P)-binding" evidence="5">
    <location>
        <begin position="28"/>
        <end position="149"/>
    </location>
</feature>
<dbReference type="PANTHER" id="PTHR43715:SF1">
    <property type="entry name" value="GDP-MANNOSE 4,6 DEHYDRATASE"/>
    <property type="match status" value="1"/>
</dbReference>
<dbReference type="EC" id="4.2.1.47" evidence="3"/>
<evidence type="ECO:0000313" key="6">
    <source>
        <dbReference type="EMBL" id="KAF9588583.1"/>
    </source>
</evidence>
<comment type="cofactor">
    <cofactor evidence="1">
        <name>NADP(+)</name>
        <dbReference type="ChEBI" id="CHEBI:58349"/>
    </cofactor>
</comment>
<keyword evidence="4" id="KW-0456">Lyase</keyword>
<dbReference type="GO" id="GO:0042351">
    <property type="term" value="P:'de novo' GDP-L-fucose biosynthetic process"/>
    <property type="evidence" value="ECO:0007669"/>
    <property type="project" value="TreeGrafter"/>
</dbReference>
<dbReference type="Proteomes" id="UP000631114">
    <property type="component" value="Unassembled WGS sequence"/>
</dbReference>
<dbReference type="Gene3D" id="3.90.25.10">
    <property type="entry name" value="UDP-galactose 4-epimerase, domain 1"/>
    <property type="match status" value="1"/>
</dbReference>
<dbReference type="GO" id="GO:0008446">
    <property type="term" value="F:GDP-mannose 4,6-dehydratase activity"/>
    <property type="evidence" value="ECO:0007669"/>
    <property type="project" value="UniProtKB-EC"/>
</dbReference>
<evidence type="ECO:0000256" key="4">
    <source>
        <dbReference type="ARBA" id="ARBA00023239"/>
    </source>
</evidence>
<comment type="similarity">
    <text evidence="2">Belongs to the NAD(P)-dependent epimerase/dehydratase family. GDP-mannose 4,6-dehydratase subfamily.</text>
</comment>
<comment type="caution">
    <text evidence="6">The sequence shown here is derived from an EMBL/GenBank/DDBJ whole genome shotgun (WGS) entry which is preliminary data.</text>
</comment>
<evidence type="ECO:0000256" key="3">
    <source>
        <dbReference type="ARBA" id="ARBA00011989"/>
    </source>
</evidence>
<organism evidence="6 7">
    <name type="scientific">Coptis chinensis</name>
    <dbReference type="NCBI Taxonomy" id="261450"/>
    <lineage>
        <taxon>Eukaryota</taxon>
        <taxon>Viridiplantae</taxon>
        <taxon>Streptophyta</taxon>
        <taxon>Embryophyta</taxon>
        <taxon>Tracheophyta</taxon>
        <taxon>Spermatophyta</taxon>
        <taxon>Magnoliopsida</taxon>
        <taxon>Ranunculales</taxon>
        <taxon>Ranunculaceae</taxon>
        <taxon>Coptidoideae</taxon>
        <taxon>Coptis</taxon>
    </lineage>
</organism>
<dbReference type="EMBL" id="JADFTS010000009">
    <property type="protein sequence ID" value="KAF9588583.1"/>
    <property type="molecule type" value="Genomic_DNA"/>
</dbReference>
<evidence type="ECO:0000259" key="5">
    <source>
        <dbReference type="Pfam" id="PF16363"/>
    </source>
</evidence>
<dbReference type="SUPFAM" id="SSF51735">
    <property type="entry name" value="NAD(P)-binding Rossmann-fold domains"/>
    <property type="match status" value="1"/>
</dbReference>
<evidence type="ECO:0000256" key="1">
    <source>
        <dbReference type="ARBA" id="ARBA00001937"/>
    </source>
</evidence>
<accession>A0A835H0N4</accession>
<sequence>MKDLPKKRSGPRTKKQGRNVYTPIAARKNYYAASKCVAHWYTVNYREAYGLFACNGILFNHESPCRGENFVTRKITRAVGRIKIGLQSKLFLGNLVASRDWGFVGDYVEAMWLMLQQEKLDDYVVATEESHSVEEFLEVAFGYVGLNWRDHVVIDKSWPVSGFRLIRDELDKVLKLALAKIMCPIEEVNGTLNDEVRMLKVDYDKVFDDLEKKKSEFEDSCSRIHCFNQENQRLQEKNCYLSFEERHHLEEHLLLSSPSLSFEVKREACFSCFTAHNSRERVSEEKKMVVG</sequence>
<dbReference type="InterPro" id="IPR016040">
    <property type="entry name" value="NAD(P)-bd_dom"/>
</dbReference>
<gene>
    <name evidence="6" type="ORF">IFM89_013435</name>
</gene>